<evidence type="ECO:0000256" key="1">
    <source>
        <dbReference type="ARBA" id="ARBA00010990"/>
    </source>
</evidence>
<dbReference type="Gene3D" id="3.90.470.20">
    <property type="entry name" value="4'-phosphopantetheinyl transferase domain"/>
    <property type="match status" value="1"/>
</dbReference>
<name>A0ABT6B2V7_9BURK</name>
<evidence type="ECO:0000313" key="5">
    <source>
        <dbReference type="EMBL" id="MDF3839198.1"/>
    </source>
</evidence>
<feature type="domain" description="4'-phosphopantetheinyl transferase N-terminal" evidence="4">
    <location>
        <begin position="27"/>
        <end position="102"/>
    </location>
</feature>
<dbReference type="InterPro" id="IPR037143">
    <property type="entry name" value="4-PPantetheinyl_Trfase_dom_sf"/>
</dbReference>
<evidence type="ECO:0000313" key="6">
    <source>
        <dbReference type="Proteomes" id="UP001216674"/>
    </source>
</evidence>
<dbReference type="GO" id="GO:0016740">
    <property type="term" value="F:transferase activity"/>
    <property type="evidence" value="ECO:0007669"/>
    <property type="project" value="UniProtKB-KW"/>
</dbReference>
<reference evidence="5 6" key="1">
    <citation type="submission" date="2023-03" db="EMBL/GenBank/DDBJ databases">
        <title>Draft assemblies of triclosan tolerant bacteria isolated from returned activated sludge.</title>
        <authorList>
            <person name="Van Hamelsveld S."/>
        </authorList>
    </citation>
    <scope>NUCLEOTIDE SEQUENCE [LARGE SCALE GENOMIC DNA]</scope>
    <source>
        <strain evidence="5 6">GW210010_S58</strain>
    </source>
</reference>
<accession>A0ABT6B2V7</accession>
<comment type="similarity">
    <text evidence="1">Belongs to the P-Pant transferase superfamily. Gsp/Sfp/HetI/AcpT family.</text>
</comment>
<protein>
    <submittedName>
        <fullName evidence="5">4'-phosphopantetheinyl transferase superfamily protein</fullName>
    </submittedName>
</protein>
<sequence>MLGCDVAYGFWRLRPDDASHDVADWLLLDARERERQRGFLHPADRRRFLQSHAGLRRRLAAALDADAASLLIRSGQEGKPYLPAHDAVDFSLSHSGDWAAFALSISGGLALGIDIEVARTLASPLAFARHPLPCEAAQLAALPRTRRQLALLRCWTGKEAVLKALGHGLLAPLDSFTLQLDDGGHPIAVRRTPQGASSELLSGRAVDVKALLAPEGVAAASIAAVTQPGS</sequence>
<dbReference type="SUPFAM" id="SSF56214">
    <property type="entry name" value="4'-phosphopantetheinyl transferase"/>
    <property type="match status" value="2"/>
</dbReference>
<dbReference type="Pfam" id="PF01648">
    <property type="entry name" value="ACPS"/>
    <property type="match status" value="1"/>
</dbReference>
<evidence type="ECO:0000259" key="3">
    <source>
        <dbReference type="Pfam" id="PF01648"/>
    </source>
</evidence>
<dbReference type="InterPro" id="IPR050559">
    <property type="entry name" value="P-Pant_transferase_sf"/>
</dbReference>
<dbReference type="RefSeq" id="WP_276268964.1">
    <property type="nucleotide sequence ID" value="NZ_JARJLM010000658.1"/>
</dbReference>
<dbReference type="EMBL" id="JARJLM010000658">
    <property type="protein sequence ID" value="MDF3839198.1"/>
    <property type="molecule type" value="Genomic_DNA"/>
</dbReference>
<proteinExistence type="inferred from homology"/>
<dbReference type="PANTHER" id="PTHR12215:SF10">
    <property type="entry name" value="L-AMINOADIPATE-SEMIALDEHYDE DEHYDROGENASE-PHOSPHOPANTETHEINYL TRANSFERASE"/>
    <property type="match status" value="1"/>
</dbReference>
<feature type="domain" description="4'-phosphopantetheinyl transferase" evidence="3">
    <location>
        <begin position="111"/>
        <end position="193"/>
    </location>
</feature>
<keyword evidence="2 5" id="KW-0808">Transferase</keyword>
<evidence type="ECO:0000256" key="2">
    <source>
        <dbReference type="ARBA" id="ARBA00022679"/>
    </source>
</evidence>
<organism evidence="5 6">
    <name type="scientific">Cupriavidus basilensis</name>
    <dbReference type="NCBI Taxonomy" id="68895"/>
    <lineage>
        <taxon>Bacteria</taxon>
        <taxon>Pseudomonadati</taxon>
        <taxon>Pseudomonadota</taxon>
        <taxon>Betaproteobacteria</taxon>
        <taxon>Burkholderiales</taxon>
        <taxon>Burkholderiaceae</taxon>
        <taxon>Cupriavidus</taxon>
    </lineage>
</organism>
<keyword evidence="6" id="KW-1185">Reference proteome</keyword>
<dbReference type="InterPro" id="IPR055066">
    <property type="entry name" value="AASDHPPT_N"/>
</dbReference>
<dbReference type="InterPro" id="IPR008278">
    <property type="entry name" value="4-PPantetheinyl_Trfase_dom"/>
</dbReference>
<evidence type="ECO:0000259" key="4">
    <source>
        <dbReference type="Pfam" id="PF22624"/>
    </source>
</evidence>
<comment type="caution">
    <text evidence="5">The sequence shown here is derived from an EMBL/GenBank/DDBJ whole genome shotgun (WGS) entry which is preliminary data.</text>
</comment>
<gene>
    <name evidence="5" type="ORF">P3W85_40615</name>
</gene>
<dbReference type="Pfam" id="PF22624">
    <property type="entry name" value="AASDHPPT_N"/>
    <property type="match status" value="1"/>
</dbReference>
<dbReference type="PANTHER" id="PTHR12215">
    <property type="entry name" value="PHOSPHOPANTETHEINE TRANSFERASE"/>
    <property type="match status" value="1"/>
</dbReference>
<dbReference type="Proteomes" id="UP001216674">
    <property type="component" value="Unassembled WGS sequence"/>
</dbReference>